<dbReference type="GO" id="GO:0016811">
    <property type="term" value="F:hydrolase activity, acting on carbon-nitrogen (but not peptide) bonds, in linear amides"/>
    <property type="evidence" value="ECO:0007669"/>
    <property type="project" value="TreeGrafter"/>
</dbReference>
<keyword evidence="4" id="KW-0862">Zinc</keyword>
<comment type="cofactor">
    <cofactor evidence="1">
        <name>Zn(2+)</name>
        <dbReference type="ChEBI" id="CHEBI:29105"/>
    </cofactor>
</comment>
<dbReference type="InterPro" id="IPR003785">
    <property type="entry name" value="Creatininase/forma_Hydrolase"/>
</dbReference>
<reference evidence="5" key="1">
    <citation type="submission" date="2018-05" db="EMBL/GenBank/DDBJ databases">
        <authorList>
            <person name="Lanie J.A."/>
            <person name="Ng W.-L."/>
            <person name="Kazmierczak K.M."/>
            <person name="Andrzejewski T.M."/>
            <person name="Davidsen T.M."/>
            <person name="Wayne K.J."/>
            <person name="Tettelin H."/>
            <person name="Glass J.I."/>
            <person name="Rusch D."/>
            <person name="Podicherti R."/>
            <person name="Tsui H.-C.T."/>
            <person name="Winkler M.E."/>
        </authorList>
    </citation>
    <scope>NUCLEOTIDE SEQUENCE</scope>
</reference>
<dbReference type="InterPro" id="IPR024087">
    <property type="entry name" value="Creatininase-like_sf"/>
</dbReference>
<organism evidence="5">
    <name type="scientific">marine metagenome</name>
    <dbReference type="NCBI Taxonomy" id="408172"/>
    <lineage>
        <taxon>unclassified sequences</taxon>
        <taxon>metagenomes</taxon>
        <taxon>ecological metagenomes</taxon>
    </lineage>
</organism>
<proteinExistence type="predicted"/>
<dbReference type="SUPFAM" id="SSF102215">
    <property type="entry name" value="Creatininase"/>
    <property type="match status" value="1"/>
</dbReference>
<evidence type="ECO:0000313" key="5">
    <source>
        <dbReference type="EMBL" id="SUZ94597.1"/>
    </source>
</evidence>
<accession>A0A381RX85</accession>
<dbReference type="Gene3D" id="3.40.50.10310">
    <property type="entry name" value="Creatininase"/>
    <property type="match status" value="1"/>
</dbReference>
<evidence type="ECO:0000256" key="1">
    <source>
        <dbReference type="ARBA" id="ARBA00001947"/>
    </source>
</evidence>
<keyword evidence="3" id="KW-0378">Hydrolase</keyword>
<evidence type="ECO:0000256" key="3">
    <source>
        <dbReference type="ARBA" id="ARBA00022801"/>
    </source>
</evidence>
<dbReference type="PANTHER" id="PTHR35005:SF1">
    <property type="entry name" value="2-AMINO-5-FORMYLAMINO-6-RIBOSYLAMINOPYRIMIDIN-4(3H)-ONE 5'-MONOPHOSPHATE DEFORMYLASE"/>
    <property type="match status" value="1"/>
</dbReference>
<evidence type="ECO:0000256" key="4">
    <source>
        <dbReference type="ARBA" id="ARBA00022833"/>
    </source>
</evidence>
<dbReference type="Pfam" id="PF02633">
    <property type="entry name" value="Creatininase"/>
    <property type="match status" value="1"/>
</dbReference>
<evidence type="ECO:0008006" key="6">
    <source>
        <dbReference type="Google" id="ProtNLM"/>
    </source>
</evidence>
<evidence type="ECO:0000256" key="2">
    <source>
        <dbReference type="ARBA" id="ARBA00022723"/>
    </source>
</evidence>
<dbReference type="GO" id="GO:0046872">
    <property type="term" value="F:metal ion binding"/>
    <property type="evidence" value="ECO:0007669"/>
    <property type="project" value="UniProtKB-KW"/>
</dbReference>
<sequence>MNGIILPGGDLGVTPMHMPYEATLSLSPETYINFVFEICNSAAIHGAKRLIIINWHEGNIASLSIAAEKLHRESGLTVLIVQACYVADEMYGSKHGGLTHGGEIETLAVLAYDTKLVHLNKISGSSEKKLGMQMDKLRRRRGFHPILTDIRSIAPSGWYGDPKKASVETGKEMIETLSTKIAKESSEVLAILEKTQGSPKKISTLK</sequence>
<name>A0A381RX85_9ZZZZ</name>
<dbReference type="EMBL" id="UINC01002249">
    <property type="protein sequence ID" value="SUZ94597.1"/>
    <property type="molecule type" value="Genomic_DNA"/>
</dbReference>
<dbReference type="GO" id="GO:0009231">
    <property type="term" value="P:riboflavin biosynthetic process"/>
    <property type="evidence" value="ECO:0007669"/>
    <property type="project" value="TreeGrafter"/>
</dbReference>
<protein>
    <recommendedName>
        <fullName evidence="6">Creatininase</fullName>
    </recommendedName>
</protein>
<dbReference type="PANTHER" id="PTHR35005">
    <property type="entry name" value="3-DEHYDRO-SCYLLO-INOSOSE HYDROLASE"/>
    <property type="match status" value="1"/>
</dbReference>
<dbReference type="AlphaFoldDB" id="A0A381RX85"/>
<keyword evidence="2" id="KW-0479">Metal-binding</keyword>
<gene>
    <name evidence="5" type="ORF">METZ01_LOCUS47451</name>
</gene>